<dbReference type="PATRIC" id="fig|49338.4.peg.5814"/>
<dbReference type="InterPro" id="IPR036414">
    <property type="entry name" value="YaeB_N_sf"/>
</dbReference>
<dbReference type="InterPro" id="IPR040372">
    <property type="entry name" value="YaeB-like"/>
</dbReference>
<dbReference type="AlphaFoldDB" id="A0A098AUA5"/>
<keyword evidence="4" id="KW-0808">Transferase</keyword>
<reference evidence="4" key="1">
    <citation type="submission" date="2014-07" db="EMBL/GenBank/DDBJ databases">
        <authorList>
            <person name="Hornung V.Bastian."/>
        </authorList>
    </citation>
    <scope>NUCLEOTIDE SEQUENCE</scope>
    <source>
        <strain evidence="4">PCE-S</strain>
    </source>
</reference>
<dbReference type="OrthoDB" id="9804309at2"/>
<evidence type="ECO:0000259" key="3">
    <source>
        <dbReference type="PROSITE" id="PS51668"/>
    </source>
</evidence>
<dbReference type="Pfam" id="PF01980">
    <property type="entry name" value="TrmO_N"/>
    <property type="match status" value="1"/>
</dbReference>
<proteinExistence type="inferred from homology"/>
<comment type="similarity">
    <text evidence="2">Belongs to the tRNA methyltransferase O family.</text>
</comment>
<accession>A0A098AUA5</accession>
<dbReference type="EMBL" id="LK996031">
    <property type="protein sequence ID" value="CDV96400.1"/>
    <property type="molecule type" value="Genomic_DNA"/>
</dbReference>
<keyword evidence="1" id="KW-0949">S-adenosyl-L-methionine</keyword>
<reference evidence="5 6" key="2">
    <citation type="submission" date="2015-12" db="EMBL/GenBank/DDBJ databases">
        <title>Draft Genome Sequence of Desulfitobacterium hafniense Strain DH, a Sulfate-reducing Bacterium Isolated from Paddy Soils.</title>
        <authorList>
            <person name="Bao P."/>
            <person name="Zhang X."/>
            <person name="Li G."/>
        </authorList>
    </citation>
    <scope>NUCLEOTIDE SEQUENCE [LARGE SCALE GENOMIC DNA]</scope>
    <source>
        <strain evidence="5 6">DH</strain>
    </source>
</reference>
<dbReference type="InterPro" id="IPR036413">
    <property type="entry name" value="YaeB-like_sf"/>
</dbReference>
<dbReference type="GO" id="GO:0032259">
    <property type="term" value="P:methylation"/>
    <property type="evidence" value="ECO:0007669"/>
    <property type="project" value="UniProtKB-KW"/>
</dbReference>
<dbReference type="Proteomes" id="UP000054623">
    <property type="component" value="Unassembled WGS sequence"/>
</dbReference>
<evidence type="ECO:0000256" key="1">
    <source>
        <dbReference type="ARBA" id="ARBA00022691"/>
    </source>
</evidence>
<evidence type="ECO:0000313" key="5">
    <source>
        <dbReference type="EMBL" id="KTE90267.1"/>
    </source>
</evidence>
<dbReference type="EMBL" id="LOCK01000048">
    <property type="protein sequence ID" value="KTE90267.1"/>
    <property type="molecule type" value="Genomic_DNA"/>
</dbReference>
<sequence length="158" mass="18021">MQNFKVKPIGKISVNEDGMFIKLEQEYIPALQALNGFSHLNVLWWLSDSDNEEMRNILIAEQPYKKAPAIMGIFATRSPFRPNPMALTAVQIITIDYENGVIQIAYIDANDNSPVLDIKPYTPSLDRVETPGVPEWCCHWPKSLEESGNFDWGNEFNF</sequence>
<dbReference type="InterPro" id="IPR023370">
    <property type="entry name" value="TrmO-like_N"/>
</dbReference>
<evidence type="ECO:0000313" key="6">
    <source>
        <dbReference type="Proteomes" id="UP000054623"/>
    </source>
</evidence>
<dbReference type="GO" id="GO:0008168">
    <property type="term" value="F:methyltransferase activity"/>
    <property type="evidence" value="ECO:0007669"/>
    <property type="project" value="UniProtKB-KW"/>
</dbReference>
<dbReference type="SUPFAM" id="SSF118196">
    <property type="entry name" value="YaeB-like"/>
    <property type="match status" value="1"/>
</dbReference>
<dbReference type="PROSITE" id="PS51668">
    <property type="entry name" value="TSAA_2"/>
    <property type="match status" value="1"/>
</dbReference>
<dbReference type="Gene3D" id="2.40.30.70">
    <property type="entry name" value="YaeB-like"/>
    <property type="match status" value="1"/>
</dbReference>
<evidence type="ECO:0000313" key="4">
    <source>
        <dbReference type="EMBL" id="CDV96400.1"/>
    </source>
</evidence>
<dbReference type="CDD" id="cd09281">
    <property type="entry name" value="UPF0066"/>
    <property type="match status" value="1"/>
</dbReference>
<organism evidence="4">
    <name type="scientific">Desulfitobacterium hafniense</name>
    <name type="common">Desulfitobacterium frappieri</name>
    <dbReference type="NCBI Taxonomy" id="49338"/>
    <lineage>
        <taxon>Bacteria</taxon>
        <taxon>Bacillati</taxon>
        <taxon>Bacillota</taxon>
        <taxon>Clostridia</taxon>
        <taxon>Eubacteriales</taxon>
        <taxon>Desulfitobacteriaceae</taxon>
        <taxon>Desulfitobacterium</taxon>
    </lineage>
</organism>
<name>A0A098AUA5_DESHA</name>
<dbReference type="PANTHER" id="PTHR12818">
    <property type="entry name" value="TRNA (ADENINE(37)-N6)-METHYLTRANSFERASE"/>
    <property type="match status" value="1"/>
</dbReference>
<protein>
    <submittedName>
        <fullName evidence="4">Methyltransferase, YaeB</fullName>
    </submittedName>
    <submittedName>
        <fullName evidence="5">tRNA-Thr(GGU) m(6)t(6)A37 methyltransferase TsaA</fullName>
    </submittedName>
</protein>
<evidence type="ECO:0000256" key="2">
    <source>
        <dbReference type="ARBA" id="ARBA00033753"/>
    </source>
</evidence>
<feature type="domain" description="TsaA-like" evidence="3">
    <location>
        <begin position="6"/>
        <end position="130"/>
    </location>
</feature>
<keyword evidence="4" id="KW-0489">Methyltransferase</keyword>
<dbReference type="RefSeq" id="WP_005813293.1">
    <property type="nucleotide sequence ID" value="NZ_CABKQQ010000045.1"/>
</dbReference>
<gene>
    <name evidence="5" type="ORF">AT727_24805</name>
    <name evidence="4" type="ORF">DPCES_5402</name>
</gene>
<dbReference type="PANTHER" id="PTHR12818:SF0">
    <property type="entry name" value="TRNA (ADENINE(37)-N6)-METHYLTRANSFERASE"/>
    <property type="match status" value="1"/>
</dbReference>